<dbReference type="PANTHER" id="PTHR35528">
    <property type="entry name" value="BLL1675 PROTEIN"/>
    <property type="match status" value="1"/>
</dbReference>
<protein>
    <submittedName>
        <fullName evidence="1">Transposase</fullName>
    </submittedName>
</protein>
<dbReference type="EMBL" id="CABPSR010000040">
    <property type="protein sequence ID" value="VVE85869.1"/>
    <property type="molecule type" value="Genomic_DNA"/>
</dbReference>
<evidence type="ECO:0000313" key="1">
    <source>
        <dbReference type="EMBL" id="VVE85869.1"/>
    </source>
</evidence>
<proteinExistence type="predicted"/>
<evidence type="ECO:0000313" key="2">
    <source>
        <dbReference type="Proteomes" id="UP000335538"/>
    </source>
</evidence>
<dbReference type="InterPro" id="IPR052183">
    <property type="entry name" value="IS_Transposase"/>
</dbReference>
<sequence>MVEEMLAARGLMTRETVRCWAMKFGLAIAGRIRAMRPSSPGRGEKWHLDEVVVMIHGKKH</sequence>
<reference evidence="1 2" key="1">
    <citation type="submission" date="2019-08" db="EMBL/GenBank/DDBJ databases">
        <authorList>
            <person name="Peeters C."/>
        </authorList>
    </citation>
    <scope>NUCLEOTIDE SEQUENCE [LARGE SCALE GENOMIC DNA]</scope>
    <source>
        <strain evidence="1 2">LMG 31121</strain>
    </source>
</reference>
<dbReference type="AlphaFoldDB" id="A0A5E5BJ24"/>
<dbReference type="PANTHER" id="PTHR35528:SF3">
    <property type="entry name" value="BLL1675 PROTEIN"/>
    <property type="match status" value="1"/>
</dbReference>
<accession>A0A5E5BJ24</accession>
<name>A0A5E5BJ24_9BURK</name>
<gene>
    <name evidence="1" type="ORF">PSP31121_05502</name>
</gene>
<dbReference type="Proteomes" id="UP000335538">
    <property type="component" value="Unassembled WGS sequence"/>
</dbReference>
<organism evidence="1 2">
    <name type="scientific">Pandoraea sputorum</name>
    <dbReference type="NCBI Taxonomy" id="93222"/>
    <lineage>
        <taxon>Bacteria</taxon>
        <taxon>Pseudomonadati</taxon>
        <taxon>Pseudomonadota</taxon>
        <taxon>Betaproteobacteria</taxon>
        <taxon>Burkholderiales</taxon>
        <taxon>Burkholderiaceae</taxon>
        <taxon>Pandoraea</taxon>
    </lineage>
</organism>